<dbReference type="SMART" id="SM00895">
    <property type="entry name" value="FCD"/>
    <property type="match status" value="1"/>
</dbReference>
<dbReference type="InterPro" id="IPR036390">
    <property type="entry name" value="WH_DNA-bd_sf"/>
</dbReference>
<proteinExistence type="predicted"/>
<dbReference type="PRINTS" id="PR00035">
    <property type="entry name" value="HTHGNTR"/>
</dbReference>
<keyword evidence="2" id="KW-0805">Transcription regulation</keyword>
<evidence type="ECO:0000256" key="7">
    <source>
        <dbReference type="SAM" id="MobiDB-lite"/>
    </source>
</evidence>
<dbReference type="PANTHER" id="PTHR43537:SF34">
    <property type="entry name" value="PYRUVATE DEHYDROGENASE COMPLEX REPRESSOR"/>
    <property type="match status" value="1"/>
</dbReference>
<keyword evidence="4" id="KW-0804">Transcription</keyword>
<dbReference type="Pfam" id="PF07729">
    <property type="entry name" value="FCD"/>
    <property type="match status" value="1"/>
</dbReference>
<dbReference type="Gene3D" id="1.10.10.10">
    <property type="entry name" value="Winged helix-like DNA-binding domain superfamily/Winged helix DNA-binding domain"/>
    <property type="match status" value="1"/>
</dbReference>
<gene>
    <name evidence="9" type="ORF">JNB71_11035</name>
</gene>
<keyword evidence="1" id="KW-0678">Repressor</keyword>
<dbReference type="SMART" id="SM00345">
    <property type="entry name" value="HTH_GNTR"/>
    <property type="match status" value="1"/>
</dbReference>
<evidence type="ECO:0000256" key="2">
    <source>
        <dbReference type="ARBA" id="ARBA00023015"/>
    </source>
</evidence>
<name>A0ABS7HBR7_9HYPH</name>
<dbReference type="SUPFAM" id="SSF46785">
    <property type="entry name" value="Winged helix' DNA-binding domain"/>
    <property type="match status" value="1"/>
</dbReference>
<dbReference type="Proteomes" id="UP000757604">
    <property type="component" value="Unassembled WGS sequence"/>
</dbReference>
<evidence type="ECO:0000256" key="4">
    <source>
        <dbReference type="ARBA" id="ARBA00023163"/>
    </source>
</evidence>
<dbReference type="Gene3D" id="1.20.120.530">
    <property type="entry name" value="GntR ligand-binding domain-like"/>
    <property type="match status" value="1"/>
</dbReference>
<dbReference type="SUPFAM" id="SSF48008">
    <property type="entry name" value="GntR ligand-binding domain-like"/>
    <property type="match status" value="1"/>
</dbReference>
<accession>A0ABS7HBR7</accession>
<evidence type="ECO:0000256" key="6">
    <source>
        <dbReference type="ARBA" id="ARBA00039592"/>
    </source>
</evidence>
<comment type="function">
    <text evidence="5">Transcriptional repressor for the pyruvate dehydrogenase complex genes aceEF and lpd.</text>
</comment>
<protein>
    <recommendedName>
        <fullName evidence="6">Pyruvate dehydrogenase complex repressor</fullName>
    </recommendedName>
</protein>
<keyword evidence="10" id="KW-1185">Reference proteome</keyword>
<dbReference type="PANTHER" id="PTHR43537">
    <property type="entry name" value="TRANSCRIPTIONAL REGULATOR, GNTR FAMILY"/>
    <property type="match status" value="1"/>
</dbReference>
<evidence type="ECO:0000259" key="8">
    <source>
        <dbReference type="PROSITE" id="PS50949"/>
    </source>
</evidence>
<evidence type="ECO:0000256" key="3">
    <source>
        <dbReference type="ARBA" id="ARBA00023125"/>
    </source>
</evidence>
<evidence type="ECO:0000256" key="1">
    <source>
        <dbReference type="ARBA" id="ARBA00022491"/>
    </source>
</evidence>
<organism evidence="9 10">
    <name type="scientific">Rhizobium herbae</name>
    <dbReference type="NCBI Taxonomy" id="508661"/>
    <lineage>
        <taxon>Bacteria</taxon>
        <taxon>Pseudomonadati</taxon>
        <taxon>Pseudomonadota</taxon>
        <taxon>Alphaproteobacteria</taxon>
        <taxon>Hyphomicrobiales</taxon>
        <taxon>Rhizobiaceae</taxon>
        <taxon>Rhizobium/Agrobacterium group</taxon>
        <taxon>Rhizobium</taxon>
    </lineage>
</organism>
<dbReference type="PROSITE" id="PS50949">
    <property type="entry name" value="HTH_GNTR"/>
    <property type="match status" value="1"/>
</dbReference>
<dbReference type="InterPro" id="IPR008920">
    <property type="entry name" value="TF_FadR/GntR_C"/>
</dbReference>
<dbReference type="CDD" id="cd07377">
    <property type="entry name" value="WHTH_GntR"/>
    <property type="match status" value="1"/>
</dbReference>
<keyword evidence="3" id="KW-0238">DNA-binding</keyword>
<dbReference type="Pfam" id="PF00392">
    <property type="entry name" value="GntR"/>
    <property type="match status" value="1"/>
</dbReference>
<dbReference type="RefSeq" id="WP_220371833.1">
    <property type="nucleotide sequence ID" value="NZ_JAEUAO010000002.1"/>
</dbReference>
<feature type="domain" description="HTH gntR-type" evidence="8">
    <location>
        <begin position="15"/>
        <end position="83"/>
    </location>
</feature>
<dbReference type="InterPro" id="IPR000524">
    <property type="entry name" value="Tscrpt_reg_HTH_GntR"/>
</dbReference>
<evidence type="ECO:0000313" key="10">
    <source>
        <dbReference type="Proteomes" id="UP000757604"/>
    </source>
</evidence>
<dbReference type="InterPro" id="IPR036388">
    <property type="entry name" value="WH-like_DNA-bd_sf"/>
</dbReference>
<sequence>MTDDTIDAYARIPHSRTSAEIIQQIELLILEGVLRDNERLPSERELSRRFDVSRPILREALKELEARGLLISHHGGGTFVADVIGQIFSKPVIELIGRHQKATQDYLEYRRELEGMTAAFAARRATRFDKEMLTRIMEEMRAAHRAASAEGGLKTDVELHSAIGEAAHNIILLHTLRACYRLLSGGIFFSREMLFAAPGAGDKLLAQHEAIYEAIMAGDAQAAREAAQAHIDFIITATREAERTGEWARISQLRLQQRGGQTGASPARPPAVHLPDNSDR</sequence>
<dbReference type="InterPro" id="IPR011711">
    <property type="entry name" value="GntR_C"/>
</dbReference>
<dbReference type="EMBL" id="JAEUAO010000002">
    <property type="protein sequence ID" value="MBW9063854.1"/>
    <property type="molecule type" value="Genomic_DNA"/>
</dbReference>
<comment type="caution">
    <text evidence="9">The sequence shown here is derived from an EMBL/GenBank/DDBJ whole genome shotgun (WGS) entry which is preliminary data.</text>
</comment>
<evidence type="ECO:0000256" key="5">
    <source>
        <dbReference type="ARBA" id="ARBA00037357"/>
    </source>
</evidence>
<feature type="region of interest" description="Disordered" evidence="7">
    <location>
        <begin position="255"/>
        <end position="280"/>
    </location>
</feature>
<evidence type="ECO:0000313" key="9">
    <source>
        <dbReference type="EMBL" id="MBW9063854.1"/>
    </source>
</evidence>
<reference evidence="9 10" key="1">
    <citation type="journal article" date="2021" name="MBio">
        <title>Poor Competitiveness of Bradyrhizobium in Pigeon Pea Root Colonization in Indian Soils.</title>
        <authorList>
            <person name="Chalasani D."/>
            <person name="Basu A."/>
            <person name="Pullabhotla S.V.S.R.N."/>
            <person name="Jorrin B."/>
            <person name="Neal A.L."/>
            <person name="Poole P.S."/>
            <person name="Podile A.R."/>
            <person name="Tkacz A."/>
        </authorList>
    </citation>
    <scope>NUCLEOTIDE SEQUENCE [LARGE SCALE GENOMIC DNA]</scope>
    <source>
        <strain evidence="9 10">HU44</strain>
    </source>
</reference>